<dbReference type="KEGG" id="snw:BBN63_31130"/>
<dbReference type="EMBL" id="CP018047">
    <property type="protein sequence ID" value="AQU69974.1"/>
    <property type="molecule type" value="Genomic_DNA"/>
</dbReference>
<dbReference type="Proteomes" id="UP000189677">
    <property type="component" value="Chromosome"/>
</dbReference>
<dbReference type="OrthoDB" id="287932at2"/>
<dbReference type="RefSeq" id="WP_078078638.1">
    <property type="nucleotide sequence ID" value="NZ_CP018047.1"/>
</dbReference>
<dbReference type="InterPro" id="IPR007138">
    <property type="entry name" value="ABM_dom"/>
</dbReference>
<dbReference type="SUPFAM" id="SSF54909">
    <property type="entry name" value="Dimeric alpha+beta barrel"/>
    <property type="match status" value="1"/>
</dbReference>
<dbReference type="AlphaFoldDB" id="A0A1U9R0F0"/>
<feature type="domain" description="ABM" evidence="1">
    <location>
        <begin position="2"/>
        <end position="97"/>
    </location>
</feature>
<evidence type="ECO:0000259" key="1">
    <source>
        <dbReference type="PROSITE" id="PS51725"/>
    </source>
</evidence>
<accession>A0A1U9R0F0</accession>
<organism evidence="2 3">
    <name type="scientific">Streptomyces niveus</name>
    <name type="common">Streptomyces spheroides</name>
    <dbReference type="NCBI Taxonomy" id="193462"/>
    <lineage>
        <taxon>Bacteria</taxon>
        <taxon>Bacillati</taxon>
        <taxon>Actinomycetota</taxon>
        <taxon>Actinomycetes</taxon>
        <taxon>Kitasatosporales</taxon>
        <taxon>Streptomycetaceae</taxon>
        <taxon>Streptomyces</taxon>
    </lineage>
</organism>
<protein>
    <recommendedName>
        <fullName evidence="1">ABM domain-containing protein</fullName>
    </recommendedName>
</protein>
<dbReference type="Pfam" id="PF03992">
    <property type="entry name" value="ABM"/>
    <property type="match status" value="1"/>
</dbReference>
<proteinExistence type="predicted"/>
<dbReference type="Gene3D" id="3.30.70.100">
    <property type="match status" value="1"/>
</dbReference>
<evidence type="ECO:0000313" key="2">
    <source>
        <dbReference type="EMBL" id="AQU69974.1"/>
    </source>
</evidence>
<name>A0A1U9R0F0_STRNV</name>
<gene>
    <name evidence="2" type="ORF">BBN63_31130</name>
</gene>
<dbReference type="PROSITE" id="PS51725">
    <property type="entry name" value="ABM"/>
    <property type="match status" value="1"/>
</dbReference>
<keyword evidence="3" id="KW-1185">Reference proteome</keyword>
<dbReference type="InterPro" id="IPR011008">
    <property type="entry name" value="Dimeric_a/b-barrel"/>
</dbReference>
<reference evidence="2 3" key="1">
    <citation type="submission" date="2016-11" db="EMBL/GenBank/DDBJ databases">
        <title>Complete genome sequence of Streptomyces niveus SCSIO 3406.</title>
        <authorList>
            <person name="Zhu Q."/>
            <person name="Cheng W."/>
            <person name="Song Y."/>
            <person name="Li Q."/>
            <person name="Ju J."/>
        </authorList>
    </citation>
    <scope>NUCLEOTIDE SEQUENCE [LARGE SCALE GENOMIC DNA]</scope>
    <source>
        <strain evidence="2 3">SCSIO 3406</strain>
    </source>
</reference>
<sequence length="97" mass="10547">MLIVAGKGYVEPESREAFLAGFEAAQSRARAEPGCLDYVVAADPVEPGRVNVYERWESPEHLAAHLARTARESQPSPVVLSMEIRQYEIGAPGPLSP</sequence>
<evidence type="ECO:0000313" key="3">
    <source>
        <dbReference type="Proteomes" id="UP000189677"/>
    </source>
</evidence>